<reference evidence="1 2" key="1">
    <citation type="submission" date="2013-04" db="EMBL/GenBank/DDBJ databases">
        <authorList>
            <person name="Kuznetsov B."/>
            <person name="Ivanovsky R."/>
        </authorList>
    </citation>
    <scope>NUCLEOTIDE SEQUENCE [LARGE SCALE GENOMIC DNA]</scope>
    <source>
        <strain evidence="1 2">MGU-K5</strain>
    </source>
</reference>
<sequence length="136" mass="13939">MTSSNLNTTSSTLTAARLAATLVNEGRTAEEDGRHPAAADLYAAALDTAGTITELPVSTNAEAAAVAMHALAQLRGLDGMEIHNKEGRALLAASLARADAGIAAVMRFLARQARVDLSELGCGYFIGDGWQGIAAA</sequence>
<protein>
    <submittedName>
        <fullName evidence="1">Uncharacterized protein</fullName>
    </submittedName>
</protein>
<accession>S9TP39</accession>
<evidence type="ECO:0000313" key="1">
    <source>
        <dbReference type="EMBL" id="EPY00370.1"/>
    </source>
</evidence>
<dbReference type="Proteomes" id="UP000015350">
    <property type="component" value="Unassembled WGS sequence"/>
</dbReference>
<dbReference type="RefSeq" id="WP_021133567.1">
    <property type="nucleotide sequence ID" value="NZ_AQPH01000102.1"/>
</dbReference>
<name>S9TP39_MAGFU</name>
<evidence type="ECO:0000313" key="2">
    <source>
        <dbReference type="Proteomes" id="UP000015350"/>
    </source>
</evidence>
<dbReference type="EMBL" id="AQPH01000102">
    <property type="protein sequence ID" value="EPY00370.1"/>
    <property type="molecule type" value="Genomic_DNA"/>
</dbReference>
<comment type="caution">
    <text evidence="1">The sequence shown here is derived from an EMBL/GenBank/DDBJ whole genome shotgun (WGS) entry which is preliminary data.</text>
</comment>
<dbReference type="AlphaFoldDB" id="S9TP39"/>
<gene>
    <name evidence="1" type="ORF">K678_16440</name>
</gene>
<proteinExistence type="predicted"/>
<organism evidence="1 2">
    <name type="scientific">Magnetospirillum fulvum MGU-K5</name>
    <dbReference type="NCBI Taxonomy" id="1316936"/>
    <lineage>
        <taxon>Bacteria</taxon>
        <taxon>Pseudomonadati</taxon>
        <taxon>Pseudomonadota</taxon>
        <taxon>Alphaproteobacteria</taxon>
        <taxon>Rhodospirillales</taxon>
        <taxon>Rhodospirillaceae</taxon>
        <taxon>Magnetospirillum</taxon>
    </lineage>
</organism>